<feature type="coiled-coil region" evidence="1">
    <location>
        <begin position="91"/>
        <end position="144"/>
    </location>
</feature>
<dbReference type="AlphaFoldDB" id="D8U167"/>
<evidence type="ECO:0000313" key="3">
    <source>
        <dbReference type="EMBL" id="EFJ46504.1"/>
    </source>
</evidence>
<reference evidence="3 4" key="1">
    <citation type="journal article" date="2010" name="Science">
        <title>Genomic analysis of organismal complexity in the multicellular green alga Volvox carteri.</title>
        <authorList>
            <person name="Prochnik S.E."/>
            <person name="Umen J."/>
            <person name="Nedelcu A.M."/>
            <person name="Hallmann A."/>
            <person name="Miller S.M."/>
            <person name="Nishii I."/>
            <person name="Ferris P."/>
            <person name="Kuo A."/>
            <person name="Mitros T."/>
            <person name="Fritz-Laylin L.K."/>
            <person name="Hellsten U."/>
            <person name="Chapman J."/>
            <person name="Simakov O."/>
            <person name="Rensing S.A."/>
            <person name="Terry A."/>
            <person name="Pangilinan J."/>
            <person name="Kapitonov V."/>
            <person name="Jurka J."/>
            <person name="Salamov A."/>
            <person name="Shapiro H."/>
            <person name="Schmutz J."/>
            <person name="Grimwood J."/>
            <person name="Lindquist E."/>
            <person name="Lucas S."/>
            <person name="Grigoriev I.V."/>
            <person name="Schmitt R."/>
            <person name="Kirk D."/>
            <person name="Rokhsar D.S."/>
        </authorList>
    </citation>
    <scope>NUCLEOTIDE SEQUENCE [LARGE SCALE GENOMIC DNA]</scope>
    <source>
        <strain evidence="4">f. Nagariensis / Eve</strain>
    </source>
</reference>
<evidence type="ECO:0000256" key="2">
    <source>
        <dbReference type="SAM" id="Phobius"/>
    </source>
</evidence>
<keyword evidence="2" id="KW-1133">Transmembrane helix</keyword>
<sequence>MYYRRAQLPAGGGVAAAATQFGPVRTDFRQRCAKLLVASLPILFALASFAQAANQELVLRAHSAAIERDLQHNAELQERAKEAVQPVRQHLAEIREQLRDLDEKRLAAASRGEYGTAATLRSRMDELAVQAAALEAKSQEIQDQIDGIAEVESAVRQKQASQLLWLSSELRALSAAAEGTIRRLQGELAGLRMRLDTATEARATLGKALSSRVQSAEVRGELRSLAEEVRQVELLAEEEVRQDRLANRAVLSDSASLAANLTAADSLASAASLEMALLRRQMEMALQMQDYDHAARLSVALGDLREAREESAESRETLEKLMAAHEAVVRQRLSDYKHHMTRLERASELVRHVRDLRDMYGNGEVDDREALSLAARLSAAVEEVRVSEPPRLMKREAAEAVVREVLS</sequence>
<keyword evidence="2" id="KW-0812">Transmembrane</keyword>
<dbReference type="EMBL" id="GL378350">
    <property type="protein sequence ID" value="EFJ46504.1"/>
    <property type="molecule type" value="Genomic_DNA"/>
</dbReference>
<dbReference type="InParanoid" id="D8U167"/>
<dbReference type="GeneID" id="9628688"/>
<dbReference type="RefSeq" id="XP_002952361.1">
    <property type="nucleotide sequence ID" value="XM_002952315.1"/>
</dbReference>
<feature type="coiled-coil region" evidence="1">
    <location>
        <begin position="181"/>
        <end position="242"/>
    </location>
</feature>
<keyword evidence="2" id="KW-0472">Membrane</keyword>
<dbReference type="OrthoDB" id="549127at2759"/>
<proteinExistence type="predicted"/>
<accession>D8U167</accession>
<protein>
    <submittedName>
        <fullName evidence="3">Uncharacterized protein</fullName>
    </submittedName>
</protein>
<gene>
    <name evidence="3" type="ORF">VOLCADRAFT_93039</name>
</gene>
<feature type="transmembrane region" description="Helical" evidence="2">
    <location>
        <begin position="35"/>
        <end position="53"/>
    </location>
</feature>
<keyword evidence="4" id="KW-1185">Reference proteome</keyword>
<organism evidence="4">
    <name type="scientific">Volvox carteri f. nagariensis</name>
    <dbReference type="NCBI Taxonomy" id="3068"/>
    <lineage>
        <taxon>Eukaryota</taxon>
        <taxon>Viridiplantae</taxon>
        <taxon>Chlorophyta</taxon>
        <taxon>core chlorophytes</taxon>
        <taxon>Chlorophyceae</taxon>
        <taxon>CS clade</taxon>
        <taxon>Chlamydomonadales</taxon>
        <taxon>Volvocaceae</taxon>
        <taxon>Volvox</taxon>
    </lineage>
</organism>
<evidence type="ECO:0000313" key="4">
    <source>
        <dbReference type="Proteomes" id="UP000001058"/>
    </source>
</evidence>
<dbReference type="Proteomes" id="UP000001058">
    <property type="component" value="Unassembled WGS sequence"/>
</dbReference>
<evidence type="ECO:0000256" key="1">
    <source>
        <dbReference type="SAM" id="Coils"/>
    </source>
</evidence>
<name>D8U167_VOLCA</name>
<keyword evidence="1" id="KW-0175">Coiled coil</keyword>
<dbReference type="KEGG" id="vcn:VOLCADRAFT_93039"/>